<dbReference type="AlphaFoldDB" id="A0A9P8TYU7"/>
<evidence type="ECO:0000313" key="2">
    <source>
        <dbReference type="Proteomes" id="UP000827724"/>
    </source>
</evidence>
<reference evidence="1" key="1">
    <citation type="submission" date="2021-08" db="EMBL/GenBank/DDBJ databases">
        <title>Chromosome-Level Trichoderma cornu-damae using Hi-C Data.</title>
        <authorList>
            <person name="Kim C.S."/>
        </authorList>
    </citation>
    <scope>NUCLEOTIDE SEQUENCE</scope>
    <source>
        <strain evidence="1">KA19-0412C</strain>
    </source>
</reference>
<proteinExistence type="predicted"/>
<comment type="caution">
    <text evidence="1">The sequence shown here is derived from an EMBL/GenBank/DDBJ whole genome shotgun (WGS) entry which is preliminary data.</text>
</comment>
<dbReference type="Proteomes" id="UP000827724">
    <property type="component" value="Unassembled WGS sequence"/>
</dbReference>
<protein>
    <submittedName>
        <fullName evidence="1">Uncharacterized protein</fullName>
    </submittedName>
</protein>
<evidence type="ECO:0000313" key="1">
    <source>
        <dbReference type="EMBL" id="KAH6609442.1"/>
    </source>
</evidence>
<gene>
    <name evidence="1" type="ORF">Trco_002788</name>
</gene>
<keyword evidence="2" id="KW-1185">Reference proteome</keyword>
<organism evidence="1 2">
    <name type="scientific">Trichoderma cornu-damae</name>
    <dbReference type="NCBI Taxonomy" id="654480"/>
    <lineage>
        <taxon>Eukaryota</taxon>
        <taxon>Fungi</taxon>
        <taxon>Dikarya</taxon>
        <taxon>Ascomycota</taxon>
        <taxon>Pezizomycotina</taxon>
        <taxon>Sordariomycetes</taxon>
        <taxon>Hypocreomycetidae</taxon>
        <taxon>Hypocreales</taxon>
        <taxon>Hypocreaceae</taxon>
        <taxon>Trichoderma</taxon>
    </lineage>
</organism>
<accession>A0A9P8TYU7</accession>
<dbReference type="EMBL" id="JAIWOZ010000002">
    <property type="protein sequence ID" value="KAH6609442.1"/>
    <property type="molecule type" value="Genomic_DNA"/>
</dbReference>
<sequence length="588" mass="58198">MPSPFQLFPSVSAPRAHSDLLALDAANDLAGGVLGYDLVVVQHLKLLGGVAPHEVENGVDAAGVLLEPVGQVQDDALDDNPQVVLLVVLGNLLHGELLVGDGKGLGLAGGFLGGGGGGGLVGGPSGGGAGDGAVGPLDRQLAGSGGVEVQGDLAQALSGAGGALEGMLEEVAAGAVAGHAAVDDAAQQRGAAEAVGAVDAAGQLAAGKEALEGLLLLVEDLGLVVDLDAAHGEVEDGLHERDVEVVVDVEGQVVEELLAPGVLLLALGDGVVRLERLLEVLRSAANLLGELLARNLLHEAAAGVVARVEVQDVGGLGVEDEADGELVLVLLLPHHAGDVVAVAELIAEPVTVGVEEEAALAAQSLGGQELPLVAGVLGVDQAGGVDLDLVHVDAVPANSHDHLLAIARSVGAVSGSKAEDLGAVLLEQGALAKVGSVAAGGEDDGAVQAGGLAVQLIRDARDLVALLIQAGNAGLLDDLDPVWLGLGELLDALHQGIGDGHAGEFGIVASSGDQRQVEVEYILKPLDGSGGLVGQNLDEVWASLVTSRLQGVVVELLDAVADVVVNLSAGQGTVDAGSGLGRVAAEET</sequence>
<dbReference type="OrthoDB" id="10672586at2759"/>
<name>A0A9P8TYU7_9HYPO</name>